<evidence type="ECO:0000313" key="3">
    <source>
        <dbReference type="Proteomes" id="UP001279660"/>
    </source>
</evidence>
<keyword evidence="3" id="KW-1185">Reference proteome</keyword>
<comment type="caution">
    <text evidence="2">The sequence shown here is derived from an EMBL/GenBank/DDBJ whole genome shotgun (WGS) entry which is preliminary data.</text>
</comment>
<organism evidence="2 3">
    <name type="scientific">Sphingomonas echinoides</name>
    <dbReference type="NCBI Taxonomy" id="59803"/>
    <lineage>
        <taxon>Bacteria</taxon>
        <taxon>Pseudomonadati</taxon>
        <taxon>Pseudomonadota</taxon>
        <taxon>Alphaproteobacteria</taxon>
        <taxon>Sphingomonadales</taxon>
        <taxon>Sphingomonadaceae</taxon>
        <taxon>Sphingomonas</taxon>
    </lineage>
</organism>
<gene>
    <name evidence="2" type="ORF">SIL82_10385</name>
</gene>
<proteinExistence type="predicted"/>
<protein>
    <submittedName>
        <fullName evidence="2">Uncharacterized protein</fullName>
    </submittedName>
</protein>
<name>A0ABU4PLX6_9SPHN</name>
<accession>A0ABU4PLX6</accession>
<evidence type="ECO:0000313" key="2">
    <source>
        <dbReference type="EMBL" id="MDX5984670.1"/>
    </source>
</evidence>
<sequence>MSTDGHRHPRSARLARCAIDLAIAAAGFGVSVLLLSKPSLAKAALWLALVALATGFAMIQREMSR</sequence>
<evidence type="ECO:0000256" key="1">
    <source>
        <dbReference type="SAM" id="Phobius"/>
    </source>
</evidence>
<dbReference type="Proteomes" id="UP001279660">
    <property type="component" value="Unassembled WGS sequence"/>
</dbReference>
<keyword evidence="1" id="KW-0812">Transmembrane</keyword>
<dbReference type="EMBL" id="JAWXXV010000001">
    <property type="protein sequence ID" value="MDX5984670.1"/>
    <property type="molecule type" value="Genomic_DNA"/>
</dbReference>
<reference evidence="2 3" key="1">
    <citation type="submission" date="2023-11" db="EMBL/GenBank/DDBJ databases">
        <title>MicrobeMod: A computational toolkit for identifying prokaryotic methylation and restriction-modification with nanopore sequencing.</title>
        <authorList>
            <person name="Crits-Christoph A."/>
            <person name="Kang S.C."/>
            <person name="Lee H."/>
            <person name="Ostrov N."/>
        </authorList>
    </citation>
    <scope>NUCLEOTIDE SEQUENCE [LARGE SCALE GENOMIC DNA]</scope>
    <source>
        <strain evidence="2 3">ATCC 14820</strain>
    </source>
</reference>
<keyword evidence="1" id="KW-1133">Transmembrane helix</keyword>
<keyword evidence="1" id="KW-0472">Membrane</keyword>
<feature type="transmembrane region" description="Helical" evidence="1">
    <location>
        <begin position="12"/>
        <end position="34"/>
    </location>
</feature>
<feature type="transmembrane region" description="Helical" evidence="1">
    <location>
        <begin position="40"/>
        <end position="59"/>
    </location>
</feature>
<dbReference type="RefSeq" id="WP_010403024.1">
    <property type="nucleotide sequence ID" value="NZ_JAWXXV010000001.1"/>
</dbReference>